<protein>
    <submittedName>
        <fullName evidence="2">Uncharacterized protein</fullName>
    </submittedName>
</protein>
<evidence type="ECO:0000313" key="2">
    <source>
        <dbReference type="EMBL" id="GGJ15613.1"/>
    </source>
</evidence>
<dbReference type="EMBL" id="BMKW01000005">
    <property type="protein sequence ID" value="GGJ15613.1"/>
    <property type="molecule type" value="Genomic_DNA"/>
</dbReference>
<gene>
    <name evidence="2" type="ORF">GCM10011320_23650</name>
</gene>
<proteinExistence type="predicted"/>
<organism evidence="2 3">
    <name type="scientific">Neoroseomonas lacus</name>
    <dbReference type="NCBI Taxonomy" id="287609"/>
    <lineage>
        <taxon>Bacteria</taxon>
        <taxon>Pseudomonadati</taxon>
        <taxon>Pseudomonadota</taxon>
        <taxon>Alphaproteobacteria</taxon>
        <taxon>Acetobacterales</taxon>
        <taxon>Acetobacteraceae</taxon>
        <taxon>Neoroseomonas</taxon>
    </lineage>
</organism>
<feature type="region of interest" description="Disordered" evidence="1">
    <location>
        <begin position="43"/>
        <end position="69"/>
    </location>
</feature>
<evidence type="ECO:0000313" key="3">
    <source>
        <dbReference type="Proteomes" id="UP000661507"/>
    </source>
</evidence>
<name>A0A917KL03_9PROT</name>
<reference evidence="2" key="2">
    <citation type="submission" date="2020-09" db="EMBL/GenBank/DDBJ databases">
        <authorList>
            <person name="Sun Q."/>
            <person name="Zhou Y."/>
        </authorList>
    </citation>
    <scope>NUCLEOTIDE SEQUENCE</scope>
    <source>
        <strain evidence="2">CGMCC 1.3617</strain>
    </source>
</reference>
<dbReference type="AlphaFoldDB" id="A0A917KL03"/>
<dbReference type="Proteomes" id="UP000661507">
    <property type="component" value="Unassembled WGS sequence"/>
</dbReference>
<comment type="caution">
    <text evidence="2">The sequence shown here is derived from an EMBL/GenBank/DDBJ whole genome shotgun (WGS) entry which is preliminary data.</text>
</comment>
<evidence type="ECO:0000256" key="1">
    <source>
        <dbReference type="SAM" id="MobiDB-lite"/>
    </source>
</evidence>
<accession>A0A917KL03</accession>
<keyword evidence="3" id="KW-1185">Reference proteome</keyword>
<reference evidence="2" key="1">
    <citation type="journal article" date="2014" name="Int. J. Syst. Evol. Microbiol.">
        <title>Complete genome sequence of Corynebacterium casei LMG S-19264T (=DSM 44701T), isolated from a smear-ripened cheese.</title>
        <authorList>
            <consortium name="US DOE Joint Genome Institute (JGI-PGF)"/>
            <person name="Walter F."/>
            <person name="Albersmeier A."/>
            <person name="Kalinowski J."/>
            <person name="Ruckert C."/>
        </authorList>
    </citation>
    <scope>NUCLEOTIDE SEQUENCE</scope>
    <source>
        <strain evidence="2">CGMCC 1.3617</strain>
    </source>
</reference>
<sequence length="69" mass="7115">MPSTGTEPVLAAIAMAGRVTAAAAIIITRRIAVISIASAPGTDNAPGMVRHARRPAEAGRPGRWIRRTG</sequence>